<accession>A0A0D6NNP6</accession>
<feature type="compositionally biased region" description="Basic residues" evidence="1">
    <location>
        <begin position="367"/>
        <end position="379"/>
    </location>
</feature>
<feature type="region of interest" description="Disordered" evidence="1">
    <location>
        <begin position="268"/>
        <end position="379"/>
    </location>
</feature>
<feature type="compositionally biased region" description="Basic and acidic residues" evidence="1">
    <location>
        <begin position="322"/>
        <end position="338"/>
    </location>
</feature>
<accession>A0A6N3SXF6</accession>
<evidence type="ECO:0000313" key="2">
    <source>
        <dbReference type="EMBL" id="GAN67215.1"/>
    </source>
</evidence>
<evidence type="ECO:0000313" key="3">
    <source>
        <dbReference type="Proteomes" id="UP000032670"/>
    </source>
</evidence>
<feature type="compositionally biased region" description="Low complexity" evidence="1">
    <location>
        <begin position="290"/>
        <end position="301"/>
    </location>
</feature>
<evidence type="ECO:0008006" key="4">
    <source>
        <dbReference type="Google" id="ProtNLM"/>
    </source>
</evidence>
<dbReference type="Proteomes" id="UP000032670">
    <property type="component" value="Unassembled WGS sequence"/>
</dbReference>
<dbReference type="Pfam" id="PF07538">
    <property type="entry name" value="ChW"/>
    <property type="match status" value="1"/>
</dbReference>
<dbReference type="AlphaFoldDB" id="A0A0D6NNP6"/>
<keyword evidence="3" id="KW-1185">Reference proteome</keyword>
<evidence type="ECO:0000256" key="1">
    <source>
        <dbReference type="SAM" id="MobiDB-lite"/>
    </source>
</evidence>
<dbReference type="InterPro" id="IPR006637">
    <property type="entry name" value="ChW"/>
</dbReference>
<sequence length="379" mass="40767">MEIVTFEPDGWIGAQTGAALVRVHQGPVQVMVTIYQELDTPHEAPRLQVVQLSAQAEPQLDAKGVPEAMLQHQVAPAVATGPEETSAATIPEIGAHIQRQGDVAVRLGEWMGQPGSNAWIEGFGISPTSLVGPEDIEYQAVLGKGWLSPWVEGGKYCGSRGMALPILGLCVRLKGKAAKQYICRVQATFTDGTEVGPLETDEPVEAPTLAPLEAFLLKIVPRRGAQNKKNRSPSTLSDPLVAEAELAALLDGEETAFDELDDDFALSLEDETDWAPQDPTTPVTRRGRGKVAPSKAKAASPSPKPVKRGRKAATAKQALPLKETRRVYAEEGGQPERRGRGRPARRSVEQADTRPTPTGRSVAAKRATVRRRKAATRRG</sequence>
<name>A0A0D6NNP6_9PROT</name>
<reference evidence="2 3" key="1">
    <citation type="submission" date="2012-11" db="EMBL/GenBank/DDBJ databases">
        <title>Whole genome sequence of Acetobacter orientalis 21F-2.</title>
        <authorList>
            <person name="Azuma Y."/>
            <person name="Higashiura N."/>
            <person name="Hirakawa H."/>
            <person name="Matsushita K."/>
        </authorList>
    </citation>
    <scope>NUCLEOTIDE SEQUENCE [LARGE SCALE GENOMIC DNA]</scope>
    <source>
        <strain evidence="2 3">21F-2</strain>
    </source>
</reference>
<dbReference type="EMBL" id="BAMX01000055">
    <property type="protein sequence ID" value="GAN67215.1"/>
    <property type="molecule type" value="Genomic_DNA"/>
</dbReference>
<gene>
    <name evidence="2" type="ORF">Abor_065_032</name>
</gene>
<comment type="caution">
    <text evidence="2">The sequence shown here is derived from an EMBL/GenBank/DDBJ whole genome shotgun (WGS) entry which is preliminary data.</text>
</comment>
<protein>
    <recommendedName>
        <fullName evidence="4">Clostridial hydrophobic W</fullName>
    </recommendedName>
</protein>
<organism evidence="2 3">
    <name type="scientific">Acetobacter orientalis</name>
    <dbReference type="NCBI Taxonomy" id="146474"/>
    <lineage>
        <taxon>Bacteria</taxon>
        <taxon>Pseudomonadati</taxon>
        <taxon>Pseudomonadota</taxon>
        <taxon>Alphaproteobacteria</taxon>
        <taxon>Acetobacterales</taxon>
        <taxon>Acetobacteraceae</taxon>
        <taxon>Acetobacter</taxon>
    </lineage>
</organism>
<dbReference type="STRING" id="1231341.Abor_065_032"/>
<proteinExistence type="predicted"/>